<dbReference type="Proteomes" id="UP001151760">
    <property type="component" value="Unassembled WGS sequence"/>
</dbReference>
<protein>
    <submittedName>
        <fullName evidence="2">Uncharacterized protein</fullName>
    </submittedName>
</protein>
<keyword evidence="1" id="KW-0175">Coiled coil</keyword>
<evidence type="ECO:0000313" key="3">
    <source>
        <dbReference type="Proteomes" id="UP001151760"/>
    </source>
</evidence>
<name>A0ABQ5E7Q3_9ASTR</name>
<organism evidence="2 3">
    <name type="scientific">Tanacetum coccineum</name>
    <dbReference type="NCBI Taxonomy" id="301880"/>
    <lineage>
        <taxon>Eukaryota</taxon>
        <taxon>Viridiplantae</taxon>
        <taxon>Streptophyta</taxon>
        <taxon>Embryophyta</taxon>
        <taxon>Tracheophyta</taxon>
        <taxon>Spermatophyta</taxon>
        <taxon>Magnoliopsida</taxon>
        <taxon>eudicotyledons</taxon>
        <taxon>Gunneridae</taxon>
        <taxon>Pentapetalae</taxon>
        <taxon>asterids</taxon>
        <taxon>campanulids</taxon>
        <taxon>Asterales</taxon>
        <taxon>Asteraceae</taxon>
        <taxon>Asteroideae</taxon>
        <taxon>Anthemideae</taxon>
        <taxon>Anthemidinae</taxon>
        <taxon>Tanacetum</taxon>
    </lineage>
</organism>
<evidence type="ECO:0000256" key="1">
    <source>
        <dbReference type="SAM" id="Coils"/>
    </source>
</evidence>
<comment type="caution">
    <text evidence="2">The sequence shown here is derived from an EMBL/GenBank/DDBJ whole genome shotgun (WGS) entry which is preliminary data.</text>
</comment>
<reference evidence="2" key="2">
    <citation type="submission" date="2022-01" db="EMBL/GenBank/DDBJ databases">
        <authorList>
            <person name="Yamashiro T."/>
            <person name="Shiraishi A."/>
            <person name="Satake H."/>
            <person name="Nakayama K."/>
        </authorList>
    </citation>
    <scope>NUCLEOTIDE SEQUENCE</scope>
</reference>
<keyword evidence="3" id="KW-1185">Reference proteome</keyword>
<reference evidence="2" key="1">
    <citation type="journal article" date="2022" name="Int. J. Mol. Sci.">
        <title>Draft Genome of Tanacetum Coccineum: Genomic Comparison of Closely Related Tanacetum-Family Plants.</title>
        <authorList>
            <person name="Yamashiro T."/>
            <person name="Shiraishi A."/>
            <person name="Nakayama K."/>
            <person name="Satake H."/>
        </authorList>
    </citation>
    <scope>NUCLEOTIDE SEQUENCE</scope>
</reference>
<evidence type="ECO:0000313" key="2">
    <source>
        <dbReference type="EMBL" id="GJT46856.1"/>
    </source>
</evidence>
<dbReference type="EMBL" id="BQNB010016020">
    <property type="protein sequence ID" value="GJT46856.1"/>
    <property type="molecule type" value="Genomic_DNA"/>
</dbReference>
<sequence>MHYFNITMRNVVKVFYKDIVPGNGSGVGGSGMLDEEEITKLLEEEEMAELELKDGRNVTDEEHQLRLDEEALIIALEEEARQARAEQEWLDKCRQEQEIEEEHERQL</sequence>
<gene>
    <name evidence="2" type="ORF">Tco_0955571</name>
</gene>
<accession>A0ABQ5E7Q3</accession>
<proteinExistence type="predicted"/>
<feature type="coiled-coil region" evidence="1">
    <location>
        <begin position="33"/>
        <end position="86"/>
    </location>
</feature>